<proteinExistence type="inferred from homology"/>
<dbReference type="Gene3D" id="2.40.160.10">
    <property type="entry name" value="Porin"/>
    <property type="match status" value="1"/>
</dbReference>
<evidence type="ECO:0000256" key="2">
    <source>
        <dbReference type="ARBA" id="ARBA00022448"/>
    </source>
</evidence>
<dbReference type="EMBL" id="JAGGJU010000005">
    <property type="protein sequence ID" value="MBP1850850.1"/>
    <property type="molecule type" value="Genomic_DNA"/>
</dbReference>
<reference evidence="11 12" key="1">
    <citation type="submission" date="2021-03" db="EMBL/GenBank/DDBJ databases">
        <title>Genomic Encyclopedia of Type Strains, Phase IV (KMG-IV): sequencing the most valuable type-strain genomes for metagenomic binning, comparative biology and taxonomic classification.</title>
        <authorList>
            <person name="Goeker M."/>
        </authorList>
    </citation>
    <scope>NUCLEOTIDE SEQUENCE [LARGE SCALE GENOMIC DNA]</scope>
    <source>
        <strain evidence="11 12">DSM 21600</strain>
    </source>
</reference>
<evidence type="ECO:0000256" key="1">
    <source>
        <dbReference type="ARBA" id="ARBA00009521"/>
    </source>
</evidence>
<evidence type="ECO:0000256" key="10">
    <source>
        <dbReference type="RuleBase" id="RU364005"/>
    </source>
</evidence>
<accession>A0ABS4DYU6</accession>
<sequence>MNIKSLLLGSAAALAAVSGAQAADAIVAVEPEPMDYVRVCDAFGTGYFYIPGTETCLKIGGEVRATVRFGDKYNDSDHDWNTDIRARVTVDAKNDSEVGTIGSYIRLQANTGNFSDSNTFSADQAYITVGGFKVGKVLNWIDDFALPGESDYFFTTTNFNSASYTYAADAFSVGVSVDDLSDYNADYDSEVGVTAMASGAFGPVAAVVYGFYDFNAEEGGVAGVLSADVGPGTFYFDAAYSSGENAYTDPNEGYTAEWTVGAAYAFKATDKLTITPNANYYGDFMFGDGDAWSADLLVEYQLAAGLKVSSDLEYLNADDLDDDQWSGFVRLTRSF</sequence>
<evidence type="ECO:0000256" key="3">
    <source>
        <dbReference type="ARBA" id="ARBA00022452"/>
    </source>
</evidence>
<keyword evidence="8 10" id="KW-0472">Membrane</keyword>
<evidence type="ECO:0000256" key="4">
    <source>
        <dbReference type="ARBA" id="ARBA00022692"/>
    </source>
</evidence>
<comment type="subcellular location">
    <subcellularLocation>
        <location evidence="10">Cell outer membrane</location>
        <topology evidence="10">Multi-pass membrane protein</topology>
    </subcellularLocation>
</comment>
<feature type="chain" id="PRO_5045007664" description="Porin" evidence="10">
    <location>
        <begin position="23"/>
        <end position="335"/>
    </location>
</feature>
<feature type="signal peptide" evidence="10">
    <location>
        <begin position="1"/>
        <end position="22"/>
    </location>
</feature>
<evidence type="ECO:0000256" key="9">
    <source>
        <dbReference type="ARBA" id="ARBA00023237"/>
    </source>
</evidence>
<protein>
    <recommendedName>
        <fullName evidence="10">Porin</fullName>
    </recommendedName>
</protein>
<evidence type="ECO:0000256" key="6">
    <source>
        <dbReference type="ARBA" id="ARBA00023065"/>
    </source>
</evidence>
<name>A0ABS4DYU6_9HYPH</name>
<evidence type="ECO:0000256" key="8">
    <source>
        <dbReference type="ARBA" id="ARBA00023136"/>
    </source>
</evidence>
<dbReference type="InterPro" id="IPR023614">
    <property type="entry name" value="Porin_dom_sf"/>
</dbReference>
<keyword evidence="7 10" id="KW-0626">Porin</keyword>
<keyword evidence="12" id="KW-1185">Reference proteome</keyword>
<comment type="function">
    <text evidence="10">Forms passive diffusion pores that allow small molecular weight hydrophilic materials across the outer membrane.</text>
</comment>
<dbReference type="InterPro" id="IPR003684">
    <property type="entry name" value="Porin_alphabac"/>
</dbReference>
<gene>
    <name evidence="11" type="ORF">J2Z17_002287</name>
</gene>
<comment type="domain">
    <text evidence="10">Consists of 16-stranded beta-barrel sheets, with large surface-exposed loops, that form a transmembrane pore at the center of each barrel. The pore is partially ocluded by a peptide loop that folds into the pore lumen.</text>
</comment>
<keyword evidence="6 10" id="KW-0406">Ion transport</keyword>
<dbReference type="Pfam" id="PF02530">
    <property type="entry name" value="Porin_2"/>
    <property type="match status" value="1"/>
</dbReference>
<dbReference type="Proteomes" id="UP000759443">
    <property type="component" value="Unassembled WGS sequence"/>
</dbReference>
<organism evidence="11 12">
    <name type="scientific">Rhizobium halophytocola</name>
    <dbReference type="NCBI Taxonomy" id="735519"/>
    <lineage>
        <taxon>Bacteria</taxon>
        <taxon>Pseudomonadati</taxon>
        <taxon>Pseudomonadota</taxon>
        <taxon>Alphaproteobacteria</taxon>
        <taxon>Hyphomicrobiales</taxon>
        <taxon>Rhizobiaceae</taxon>
        <taxon>Rhizobium/Agrobacterium group</taxon>
        <taxon>Rhizobium</taxon>
    </lineage>
</organism>
<keyword evidence="2 10" id="KW-0813">Transport</keyword>
<comment type="caution">
    <text evidence="11">The sequence shown here is derived from an EMBL/GenBank/DDBJ whole genome shotgun (WGS) entry which is preliminary data.</text>
</comment>
<comment type="similarity">
    <text evidence="1 10">Belongs to the alphaproteobacteria porin family.</text>
</comment>
<keyword evidence="3 10" id="KW-1134">Transmembrane beta strand</keyword>
<evidence type="ECO:0000313" key="12">
    <source>
        <dbReference type="Proteomes" id="UP000759443"/>
    </source>
</evidence>
<keyword evidence="9 10" id="KW-0998">Cell outer membrane</keyword>
<dbReference type="RefSeq" id="WP_209944973.1">
    <property type="nucleotide sequence ID" value="NZ_JAGGJU010000005.1"/>
</dbReference>
<dbReference type="SUPFAM" id="SSF56935">
    <property type="entry name" value="Porins"/>
    <property type="match status" value="1"/>
</dbReference>
<keyword evidence="5 10" id="KW-0732">Signal</keyword>
<evidence type="ECO:0000313" key="11">
    <source>
        <dbReference type="EMBL" id="MBP1850850.1"/>
    </source>
</evidence>
<keyword evidence="4 10" id="KW-0812">Transmembrane</keyword>
<evidence type="ECO:0000256" key="7">
    <source>
        <dbReference type="ARBA" id="ARBA00023114"/>
    </source>
</evidence>
<evidence type="ECO:0000256" key="5">
    <source>
        <dbReference type="ARBA" id="ARBA00022729"/>
    </source>
</evidence>